<dbReference type="OrthoDB" id="8067175at2759"/>
<evidence type="ECO:0000256" key="6">
    <source>
        <dbReference type="ARBA" id="ARBA00023170"/>
    </source>
</evidence>
<dbReference type="KEGG" id="dya:Dyak_GE15412"/>
<feature type="transmembrane region" description="Helical" evidence="8">
    <location>
        <begin position="356"/>
        <end position="376"/>
    </location>
</feature>
<evidence type="ECO:0000256" key="8">
    <source>
        <dbReference type="RuleBase" id="RU363108"/>
    </source>
</evidence>
<reference evidence="9 10" key="1">
    <citation type="journal article" date="2007" name="Nature">
        <title>Evolution of genes and genomes on the Drosophila phylogeny.</title>
        <authorList>
            <consortium name="Drosophila 12 Genomes Consortium"/>
            <person name="Clark A.G."/>
            <person name="Eisen M.B."/>
            <person name="Smith D.R."/>
            <person name="Bergman C.M."/>
            <person name="Oliver B."/>
            <person name="Markow T.A."/>
            <person name="Kaufman T.C."/>
            <person name="Kellis M."/>
            <person name="Gelbart W."/>
            <person name="Iyer V.N."/>
            <person name="Pollard D.A."/>
            <person name="Sackton T.B."/>
            <person name="Larracuente A.M."/>
            <person name="Singh N.D."/>
            <person name="Abad J.P."/>
            <person name="Abt D.N."/>
            <person name="Adryan B."/>
            <person name="Aguade M."/>
            <person name="Akashi H."/>
            <person name="Anderson W.W."/>
            <person name="Aquadro C.F."/>
            <person name="Ardell D.H."/>
            <person name="Arguello R."/>
            <person name="Artieri C.G."/>
            <person name="Barbash D.A."/>
            <person name="Barker D."/>
            <person name="Barsanti P."/>
            <person name="Batterham P."/>
            <person name="Batzoglou S."/>
            <person name="Begun D."/>
            <person name="Bhutkar A."/>
            <person name="Blanco E."/>
            <person name="Bosak S.A."/>
            <person name="Bradley R.K."/>
            <person name="Brand A.D."/>
            <person name="Brent M.R."/>
            <person name="Brooks A.N."/>
            <person name="Brown R.H."/>
            <person name="Butlin R.K."/>
            <person name="Caggese C."/>
            <person name="Calvi B.R."/>
            <person name="Bernardo de Carvalho A."/>
            <person name="Caspi A."/>
            <person name="Castrezana S."/>
            <person name="Celniker S.E."/>
            <person name="Chang J.L."/>
            <person name="Chapple C."/>
            <person name="Chatterji S."/>
            <person name="Chinwalla A."/>
            <person name="Civetta A."/>
            <person name="Clifton S.W."/>
            <person name="Comeron J.M."/>
            <person name="Costello J.C."/>
            <person name="Coyne J.A."/>
            <person name="Daub J."/>
            <person name="David R.G."/>
            <person name="Delcher A.L."/>
            <person name="Delehaunty K."/>
            <person name="Do C.B."/>
            <person name="Ebling H."/>
            <person name="Edwards K."/>
            <person name="Eickbush T."/>
            <person name="Evans J.D."/>
            <person name="Filipski A."/>
            <person name="Findeiss S."/>
            <person name="Freyhult E."/>
            <person name="Fulton L."/>
            <person name="Fulton R."/>
            <person name="Garcia A.C."/>
            <person name="Gardiner A."/>
            <person name="Garfield D.A."/>
            <person name="Garvin B.E."/>
            <person name="Gibson G."/>
            <person name="Gilbert D."/>
            <person name="Gnerre S."/>
            <person name="Godfrey J."/>
            <person name="Good R."/>
            <person name="Gotea V."/>
            <person name="Gravely B."/>
            <person name="Greenberg A.J."/>
            <person name="Griffiths-Jones S."/>
            <person name="Gross S."/>
            <person name="Guigo R."/>
            <person name="Gustafson E.A."/>
            <person name="Haerty W."/>
            <person name="Hahn M.W."/>
            <person name="Halligan D.L."/>
            <person name="Halpern A.L."/>
            <person name="Halter G.M."/>
            <person name="Han M.V."/>
            <person name="Heger A."/>
            <person name="Hillier L."/>
            <person name="Hinrichs A.S."/>
            <person name="Holmes I."/>
            <person name="Hoskins R.A."/>
            <person name="Hubisz M.J."/>
            <person name="Hultmark D."/>
            <person name="Huntley M.A."/>
            <person name="Jaffe D.B."/>
            <person name="Jagadeeshan S."/>
            <person name="Jeck W.R."/>
            <person name="Johnson J."/>
            <person name="Jones C.D."/>
            <person name="Jordan W.C."/>
            <person name="Karpen G.H."/>
            <person name="Kataoka E."/>
            <person name="Keightley P.D."/>
            <person name="Kheradpour P."/>
            <person name="Kirkness E.F."/>
            <person name="Koerich L.B."/>
            <person name="Kristiansen K."/>
            <person name="Kudrna D."/>
            <person name="Kulathinal R.J."/>
            <person name="Kumar S."/>
            <person name="Kwok R."/>
            <person name="Lander E."/>
            <person name="Langley C.H."/>
            <person name="Lapoint R."/>
            <person name="Lazzaro B.P."/>
            <person name="Lee S.J."/>
            <person name="Levesque L."/>
            <person name="Li R."/>
            <person name="Lin C.F."/>
            <person name="Lin M.F."/>
            <person name="Lindblad-Toh K."/>
            <person name="Llopart A."/>
            <person name="Long M."/>
            <person name="Low L."/>
            <person name="Lozovsky E."/>
            <person name="Lu J."/>
            <person name="Luo M."/>
            <person name="Machado C.A."/>
            <person name="Makalowski W."/>
            <person name="Marzo M."/>
            <person name="Matsuda M."/>
            <person name="Matzkin L."/>
            <person name="McAllister B."/>
            <person name="McBride C.S."/>
            <person name="McKernan B."/>
            <person name="McKernan K."/>
            <person name="Mendez-Lago M."/>
            <person name="Minx P."/>
            <person name="Mollenhauer M.U."/>
            <person name="Montooth K."/>
            <person name="Mount S.M."/>
            <person name="Mu X."/>
            <person name="Myers E."/>
            <person name="Negre B."/>
            <person name="Newfeld S."/>
            <person name="Nielsen R."/>
            <person name="Noor M.A."/>
            <person name="O'Grady P."/>
            <person name="Pachter L."/>
            <person name="Papaceit M."/>
            <person name="Parisi M.J."/>
            <person name="Parisi M."/>
            <person name="Parts L."/>
            <person name="Pedersen J.S."/>
            <person name="Pesole G."/>
            <person name="Phillippy A.M."/>
            <person name="Ponting C.P."/>
            <person name="Pop M."/>
            <person name="Porcelli D."/>
            <person name="Powell J.R."/>
            <person name="Prohaska S."/>
            <person name="Pruitt K."/>
            <person name="Puig M."/>
            <person name="Quesneville H."/>
            <person name="Ram K.R."/>
            <person name="Rand D."/>
            <person name="Rasmussen M.D."/>
            <person name="Reed L.K."/>
            <person name="Reenan R."/>
            <person name="Reily A."/>
            <person name="Remington K.A."/>
            <person name="Rieger T.T."/>
            <person name="Ritchie M.G."/>
            <person name="Robin C."/>
            <person name="Rogers Y.H."/>
            <person name="Rohde C."/>
            <person name="Rozas J."/>
            <person name="Rubenfield M.J."/>
            <person name="Ruiz A."/>
            <person name="Russo S."/>
            <person name="Salzberg S.L."/>
            <person name="Sanchez-Gracia A."/>
            <person name="Saranga D.J."/>
            <person name="Sato H."/>
            <person name="Schaeffer S.W."/>
            <person name="Schatz M.C."/>
            <person name="Schlenke T."/>
            <person name="Schwartz R."/>
            <person name="Segarra C."/>
            <person name="Singh R.S."/>
            <person name="Sirot L."/>
            <person name="Sirota M."/>
            <person name="Sisneros N.B."/>
            <person name="Smith C.D."/>
            <person name="Smith T.F."/>
            <person name="Spieth J."/>
            <person name="Stage D.E."/>
            <person name="Stark A."/>
            <person name="Stephan W."/>
            <person name="Strausberg R.L."/>
            <person name="Strempel S."/>
            <person name="Sturgill D."/>
            <person name="Sutton G."/>
            <person name="Sutton G.G."/>
            <person name="Tao W."/>
            <person name="Teichmann S."/>
            <person name="Tobari Y.N."/>
            <person name="Tomimura Y."/>
            <person name="Tsolas J.M."/>
            <person name="Valente V.L."/>
            <person name="Venter E."/>
            <person name="Venter J.C."/>
            <person name="Vicario S."/>
            <person name="Vieira F.G."/>
            <person name="Vilella A.J."/>
            <person name="Villasante A."/>
            <person name="Walenz B."/>
            <person name="Wang J."/>
            <person name="Wasserman M."/>
            <person name="Watts T."/>
            <person name="Wilson D."/>
            <person name="Wilson R.K."/>
            <person name="Wing R.A."/>
            <person name="Wolfner M.F."/>
            <person name="Wong A."/>
            <person name="Wong G.K."/>
            <person name="Wu C.I."/>
            <person name="Wu G."/>
            <person name="Yamamoto D."/>
            <person name="Yang H.P."/>
            <person name="Yang S.P."/>
            <person name="Yorke J.A."/>
            <person name="Yoshida K."/>
            <person name="Zdobnov E."/>
            <person name="Zhang P."/>
            <person name="Zhang Y."/>
            <person name="Zimin A.V."/>
            <person name="Baldwin J."/>
            <person name="Abdouelleil A."/>
            <person name="Abdulkadir J."/>
            <person name="Abebe A."/>
            <person name="Abera B."/>
            <person name="Abreu J."/>
            <person name="Acer S.C."/>
            <person name="Aftuck L."/>
            <person name="Alexander A."/>
            <person name="An P."/>
            <person name="Anderson E."/>
            <person name="Anderson S."/>
            <person name="Arachi H."/>
            <person name="Azer M."/>
            <person name="Bachantsang P."/>
            <person name="Barry A."/>
            <person name="Bayul T."/>
            <person name="Berlin A."/>
            <person name="Bessette D."/>
            <person name="Bloom T."/>
            <person name="Blye J."/>
            <person name="Boguslavskiy L."/>
            <person name="Bonnet C."/>
            <person name="Boukhgalter B."/>
            <person name="Bourzgui I."/>
            <person name="Brown A."/>
            <person name="Cahill P."/>
            <person name="Channer S."/>
            <person name="Cheshatsang Y."/>
            <person name="Chuda L."/>
            <person name="Citroen M."/>
            <person name="Collymore A."/>
            <person name="Cooke P."/>
            <person name="Costello M."/>
            <person name="D'Aco K."/>
            <person name="Daza R."/>
            <person name="De Haan G."/>
            <person name="DeGray S."/>
            <person name="DeMaso C."/>
            <person name="Dhargay N."/>
            <person name="Dooley K."/>
            <person name="Dooley E."/>
            <person name="Doricent M."/>
            <person name="Dorje P."/>
            <person name="Dorjee K."/>
            <person name="Dupes A."/>
            <person name="Elong R."/>
            <person name="Falk J."/>
            <person name="Farina A."/>
            <person name="Faro S."/>
            <person name="Ferguson D."/>
            <person name="Fisher S."/>
            <person name="Foley C.D."/>
            <person name="Franke A."/>
            <person name="Friedrich D."/>
            <person name="Gadbois L."/>
            <person name="Gearin G."/>
            <person name="Gearin C.R."/>
            <person name="Giannoukos G."/>
            <person name="Goode T."/>
            <person name="Graham J."/>
            <person name="Grandbois E."/>
            <person name="Grewal S."/>
            <person name="Gyaltsen K."/>
            <person name="Hafez N."/>
            <person name="Hagos B."/>
            <person name="Hall J."/>
            <person name="Henson C."/>
            <person name="Hollinger A."/>
            <person name="Honan T."/>
            <person name="Huard M.D."/>
            <person name="Hughes L."/>
            <person name="Hurhula B."/>
            <person name="Husby M.E."/>
            <person name="Kamat A."/>
            <person name="Kanga B."/>
            <person name="Kashin S."/>
            <person name="Khazanovich D."/>
            <person name="Kisner P."/>
            <person name="Lance K."/>
            <person name="Lara M."/>
            <person name="Lee W."/>
            <person name="Lennon N."/>
            <person name="Letendre F."/>
            <person name="LeVine R."/>
            <person name="Lipovsky A."/>
            <person name="Liu X."/>
            <person name="Liu J."/>
            <person name="Liu S."/>
            <person name="Lokyitsang T."/>
            <person name="Lokyitsang Y."/>
            <person name="Lubonja R."/>
            <person name="Lui A."/>
            <person name="MacDonald P."/>
            <person name="Magnisalis V."/>
            <person name="Maru K."/>
            <person name="Matthews C."/>
            <person name="McCusker W."/>
            <person name="McDonough S."/>
            <person name="Mehta T."/>
            <person name="Meldrim J."/>
            <person name="Meneus L."/>
            <person name="Mihai O."/>
            <person name="Mihalev A."/>
            <person name="Mihova T."/>
            <person name="Mittelman R."/>
            <person name="Mlenga V."/>
            <person name="Montmayeur A."/>
            <person name="Mulrain L."/>
            <person name="Navidi A."/>
            <person name="Naylor J."/>
            <person name="Negash T."/>
            <person name="Nguyen T."/>
            <person name="Nguyen N."/>
            <person name="Nicol R."/>
            <person name="Norbu C."/>
            <person name="Norbu N."/>
            <person name="Novod N."/>
            <person name="O'Neill B."/>
            <person name="Osman S."/>
            <person name="Markiewicz E."/>
            <person name="Oyono O.L."/>
            <person name="Patti C."/>
            <person name="Phunkhang P."/>
            <person name="Pierre F."/>
            <person name="Priest M."/>
            <person name="Raghuraman S."/>
            <person name="Rege F."/>
            <person name="Reyes R."/>
            <person name="Rise C."/>
            <person name="Rogov P."/>
            <person name="Ross K."/>
            <person name="Ryan E."/>
            <person name="Settipalli S."/>
            <person name="Shea T."/>
            <person name="Sherpa N."/>
            <person name="Shi L."/>
            <person name="Shih D."/>
            <person name="Sparrow T."/>
            <person name="Spaulding J."/>
            <person name="Stalker J."/>
            <person name="Stange-Thomann N."/>
            <person name="Stavropoulos S."/>
            <person name="Stone C."/>
            <person name="Strader C."/>
            <person name="Tesfaye S."/>
            <person name="Thomson T."/>
            <person name="Thoulutsang Y."/>
            <person name="Thoulutsang D."/>
            <person name="Topham K."/>
            <person name="Topping I."/>
            <person name="Tsamla T."/>
            <person name="Vassiliev H."/>
            <person name="Vo A."/>
            <person name="Wangchuk T."/>
            <person name="Wangdi T."/>
            <person name="Weiand M."/>
            <person name="Wilkinson J."/>
            <person name="Wilson A."/>
            <person name="Yadav S."/>
            <person name="Young G."/>
            <person name="Yu Q."/>
            <person name="Zembek L."/>
            <person name="Zhong D."/>
            <person name="Zimmer A."/>
            <person name="Zwirko Z."/>
            <person name="Jaffe D.B."/>
            <person name="Alvarez P."/>
            <person name="Brockman W."/>
            <person name="Butler J."/>
            <person name="Chin C."/>
            <person name="Gnerre S."/>
            <person name="Grabherr M."/>
            <person name="Kleber M."/>
            <person name="Mauceli E."/>
            <person name="MacCallum I."/>
        </authorList>
    </citation>
    <scope>NUCLEOTIDE SEQUENCE [LARGE SCALE GENOMIC DNA]</scope>
    <source>
        <strain evidence="10">Tai18E2 / Tucson 14021-0261.01</strain>
    </source>
</reference>
<dbReference type="Proteomes" id="UP000002282">
    <property type="component" value="Chromosome 2L"/>
</dbReference>
<evidence type="ECO:0000256" key="3">
    <source>
        <dbReference type="ARBA" id="ARBA00022692"/>
    </source>
</evidence>
<evidence type="ECO:0000313" key="9">
    <source>
        <dbReference type="EMBL" id="EDW87288.1"/>
    </source>
</evidence>
<gene>
    <name evidence="9" type="primary">Dyak\GE15412</name>
    <name evidence="9" type="synonym">dyak_GLEANR_1693</name>
    <name evidence="9" type="synonym">GE15412</name>
    <name evidence="9" type="ORF">Dyak_GE15412</name>
</gene>
<dbReference type="AlphaFoldDB" id="B4P3M1"/>
<accession>B4P3M1</accession>
<name>B4P3M1_DROYA</name>
<comment type="caution">
    <text evidence="8">Lacks conserved residue(s) required for the propagation of feature annotation.</text>
</comment>
<dbReference type="GO" id="GO:0005886">
    <property type="term" value="C:plasma membrane"/>
    <property type="evidence" value="ECO:0007669"/>
    <property type="project" value="UniProtKB-SubCell"/>
</dbReference>
<keyword evidence="7 8" id="KW-0807">Transducer</keyword>
<protein>
    <recommendedName>
        <fullName evidence="8">Gustatory receptor</fullName>
    </recommendedName>
</protein>
<dbReference type="Pfam" id="PF08395">
    <property type="entry name" value="7tm_7"/>
    <property type="match status" value="1"/>
</dbReference>
<dbReference type="PANTHER" id="PTHR21143:SF131">
    <property type="entry name" value="GUSTATORY AND ODORANT RECEPTOR 63A-RELATED"/>
    <property type="match status" value="1"/>
</dbReference>
<dbReference type="GO" id="GO:0030425">
    <property type="term" value="C:dendrite"/>
    <property type="evidence" value="ECO:0007669"/>
    <property type="project" value="TreeGrafter"/>
</dbReference>
<feature type="transmembrane region" description="Helical" evidence="8">
    <location>
        <begin position="46"/>
        <end position="65"/>
    </location>
</feature>
<keyword evidence="6 8" id="KW-0675">Receptor</keyword>
<dbReference type="GO" id="GO:0007165">
    <property type="term" value="P:signal transduction"/>
    <property type="evidence" value="ECO:0007669"/>
    <property type="project" value="UniProtKB-KW"/>
</dbReference>
<dbReference type="PANTHER" id="PTHR21143">
    <property type="entry name" value="INVERTEBRATE GUSTATORY RECEPTOR"/>
    <property type="match status" value="1"/>
</dbReference>
<dbReference type="GO" id="GO:0030424">
    <property type="term" value="C:axon"/>
    <property type="evidence" value="ECO:0007669"/>
    <property type="project" value="TreeGrafter"/>
</dbReference>
<dbReference type="OMA" id="FHVCGLF"/>
<keyword evidence="10" id="KW-1185">Reference proteome</keyword>
<dbReference type="HOGENOM" id="CLU_033758_0_0_1"/>
<evidence type="ECO:0000313" key="10">
    <source>
        <dbReference type="Proteomes" id="UP000002282"/>
    </source>
</evidence>
<evidence type="ECO:0000256" key="5">
    <source>
        <dbReference type="ARBA" id="ARBA00023136"/>
    </source>
</evidence>
<feature type="transmembrane region" description="Helical" evidence="8">
    <location>
        <begin position="12"/>
        <end position="34"/>
    </location>
</feature>
<feature type="transmembrane region" description="Helical" evidence="8">
    <location>
        <begin position="248"/>
        <end position="271"/>
    </location>
</feature>
<keyword evidence="5 8" id="KW-0472">Membrane</keyword>
<keyword evidence="4 8" id="KW-1133">Transmembrane helix</keyword>
<evidence type="ECO:0000256" key="2">
    <source>
        <dbReference type="ARBA" id="ARBA00022475"/>
    </source>
</evidence>
<proteinExistence type="inferred from homology"/>
<dbReference type="InterPro" id="IPR013604">
    <property type="entry name" value="7TM_chemorcpt"/>
</dbReference>
<evidence type="ECO:0000256" key="7">
    <source>
        <dbReference type="ARBA" id="ARBA00023224"/>
    </source>
</evidence>
<reference evidence="9 10" key="2">
    <citation type="journal article" date="2007" name="PLoS Biol.">
        <title>Principles of genome evolution in the Drosophila melanogaster species group.</title>
        <authorList>
            <person name="Ranz J.M."/>
            <person name="Maurin D."/>
            <person name="Chan Y.S."/>
            <person name="von Grotthuss M."/>
            <person name="Hillier L.W."/>
            <person name="Roote J."/>
            <person name="Ashburner M."/>
            <person name="Bergman C.M."/>
        </authorList>
    </citation>
    <scope>NUCLEOTIDE SEQUENCE [LARGE SCALE GENOMIC DNA]</scope>
    <source>
        <strain evidence="10">Tai18E2 / Tucson 14021-0261.01</strain>
    </source>
</reference>
<dbReference type="PhylomeDB" id="B4P3M1"/>
<evidence type="ECO:0000256" key="4">
    <source>
        <dbReference type="ARBA" id="ARBA00022989"/>
    </source>
</evidence>
<sequence length="383" mass="44501">MLGSRSNWQSRLCWFVLKVTLYGSWLLGVFPFTFDSRKRQLKRSRWLLFYGLFGNSFLLVKMVYSEGQKQGSKEAFTRNTVLEDIHNIAGILAVSSCFVMHFLNFWGSIRVQDLANELLVLEYQHFASLNEKNCPKFNCLVIQKAVTVIGLLLTFLSVSYELPGNNFSVDMVIVNSLMQFSINCNIMHHYVGVLLIYRYLWLINGQLLELVTKLKLDHRVNSSRIREFFSLYRRLLQLKGSIVAAYEYHMTLVLITGIASNILAIYFWIVLNISMNINSLCLLIFPQFLLVNFWNIWLNIVACDLAENAGKRTPKVLKLFADLGLKDIELERSVNEFALLCSHRQFKFHVCGLFTINYNMGFQMIITSVLYLIYLIQFDFMNL</sequence>
<comment type="subcellular location">
    <subcellularLocation>
        <location evidence="1 8">Cell membrane</location>
        <topology evidence="1 8">Multi-pass membrane protein</topology>
    </subcellularLocation>
</comment>
<keyword evidence="3 8" id="KW-0812">Transmembrane</keyword>
<feature type="transmembrane region" description="Helical" evidence="8">
    <location>
        <begin position="85"/>
        <end position="106"/>
    </location>
</feature>
<feature type="transmembrane region" description="Helical" evidence="8">
    <location>
        <begin position="277"/>
        <end position="302"/>
    </location>
</feature>
<dbReference type="GO" id="GO:0033041">
    <property type="term" value="F:sweet taste receptor activity"/>
    <property type="evidence" value="ECO:0007669"/>
    <property type="project" value="TreeGrafter"/>
</dbReference>
<feature type="transmembrane region" description="Helical" evidence="8">
    <location>
        <begin position="141"/>
        <end position="160"/>
    </location>
</feature>
<comment type="function">
    <text evidence="8">Gustatory receptor which mediates acceptance or avoidance behavior, depending on its substrates.</text>
</comment>
<feature type="transmembrane region" description="Helical" evidence="8">
    <location>
        <begin position="180"/>
        <end position="200"/>
    </location>
</feature>
<comment type="similarity">
    <text evidence="8">Belongs to the insect chemoreceptor superfamily. Gustatory receptor (GR) family.</text>
</comment>
<dbReference type="EMBL" id="CM000157">
    <property type="protein sequence ID" value="EDW87288.1"/>
    <property type="molecule type" value="Genomic_DNA"/>
</dbReference>
<evidence type="ECO:0000256" key="1">
    <source>
        <dbReference type="ARBA" id="ARBA00004651"/>
    </source>
</evidence>
<organism evidence="9 10">
    <name type="scientific">Drosophila yakuba</name>
    <name type="common">Fruit fly</name>
    <dbReference type="NCBI Taxonomy" id="7245"/>
    <lineage>
        <taxon>Eukaryota</taxon>
        <taxon>Metazoa</taxon>
        <taxon>Ecdysozoa</taxon>
        <taxon>Arthropoda</taxon>
        <taxon>Hexapoda</taxon>
        <taxon>Insecta</taxon>
        <taxon>Pterygota</taxon>
        <taxon>Neoptera</taxon>
        <taxon>Endopterygota</taxon>
        <taxon>Diptera</taxon>
        <taxon>Brachycera</taxon>
        <taxon>Muscomorpha</taxon>
        <taxon>Ephydroidea</taxon>
        <taxon>Drosophilidae</taxon>
        <taxon>Drosophila</taxon>
        <taxon>Sophophora</taxon>
    </lineage>
</organism>
<keyword evidence="2 8" id="KW-1003">Cell membrane</keyword>
<dbReference type="GO" id="GO:0043025">
    <property type="term" value="C:neuronal cell body"/>
    <property type="evidence" value="ECO:0007669"/>
    <property type="project" value="TreeGrafter"/>
</dbReference>